<reference evidence="1 2" key="1">
    <citation type="journal article" date="2007" name="Nat. Biotechnol.">
        <title>Genome sequence of the lignocellulose-bioconverting and xylose-fermenting yeast Pichia stipitis.</title>
        <authorList>
            <person name="Jeffries T.W."/>
            <person name="Grigoriev I.V."/>
            <person name="Grimwood J."/>
            <person name="Laplaza J.M."/>
            <person name="Aerts A."/>
            <person name="Salamov A."/>
            <person name="Schmutz J."/>
            <person name="Lindquist E."/>
            <person name="Dehal P."/>
            <person name="Shapiro H."/>
            <person name="Jin Y.S."/>
            <person name="Passoth V."/>
            <person name="Richardson P.M."/>
        </authorList>
    </citation>
    <scope>NUCLEOTIDE SEQUENCE [LARGE SCALE GENOMIC DNA]</scope>
    <source>
        <strain evidence="2">ATCC 58785 / CBS 6054 / NBRC 10063 / NRRL Y-11545</strain>
    </source>
</reference>
<dbReference type="eggNOG" id="ENOG502QTAU">
    <property type="taxonomic scope" value="Eukaryota"/>
</dbReference>
<dbReference type="GeneID" id="4840268"/>
<dbReference type="OrthoDB" id="2150604at2759"/>
<accession>A3LYA9</accession>
<dbReference type="Proteomes" id="UP000002258">
    <property type="component" value="Chromosome 6"/>
</dbReference>
<protein>
    <submittedName>
        <fullName evidence="1">Putative alcohol acetyltransferase</fullName>
    </submittedName>
</protein>
<dbReference type="KEGG" id="pic:PICST_33109"/>
<dbReference type="PANTHER" id="PTHR28037">
    <property type="entry name" value="ALCOHOL O-ACETYLTRANSFERASE 1-RELATED"/>
    <property type="match status" value="1"/>
</dbReference>
<dbReference type="GO" id="GO:0008080">
    <property type="term" value="F:N-acetyltransferase activity"/>
    <property type="evidence" value="ECO:0007669"/>
    <property type="project" value="TreeGrafter"/>
</dbReference>
<dbReference type="AlphaFoldDB" id="A3LYA9"/>
<dbReference type="PANTHER" id="PTHR28037:SF1">
    <property type="entry name" value="ALCOHOL O-ACETYLTRANSFERASE 1-RELATED"/>
    <property type="match status" value="1"/>
</dbReference>
<gene>
    <name evidence="1" type="ORF">PICST_33109</name>
</gene>
<dbReference type="Pfam" id="PF07247">
    <property type="entry name" value="AATase"/>
    <property type="match status" value="1"/>
</dbReference>
<dbReference type="EMBL" id="CP000500">
    <property type="protein sequence ID" value="ABN67602.2"/>
    <property type="molecule type" value="Genomic_DNA"/>
</dbReference>
<evidence type="ECO:0000313" key="2">
    <source>
        <dbReference type="Proteomes" id="UP000002258"/>
    </source>
</evidence>
<dbReference type="InterPro" id="IPR052058">
    <property type="entry name" value="Alcohol_O-acetyltransferase"/>
</dbReference>
<evidence type="ECO:0000313" key="1">
    <source>
        <dbReference type="EMBL" id="ABN67602.2"/>
    </source>
</evidence>
<keyword evidence="2" id="KW-1185">Reference proteome</keyword>
<dbReference type="FunCoup" id="A3LYA9">
    <property type="interactions" value="49"/>
</dbReference>
<dbReference type="OMA" id="NTIYFEM"/>
<dbReference type="InterPro" id="IPR010828">
    <property type="entry name" value="Atf2/Sli1-like"/>
</dbReference>
<name>A3LYA9_PICST</name>
<organism evidence="1 2">
    <name type="scientific">Scheffersomyces stipitis (strain ATCC 58785 / CBS 6054 / NBRC 10063 / NRRL Y-11545)</name>
    <name type="common">Yeast</name>
    <name type="synonym">Pichia stipitis</name>
    <dbReference type="NCBI Taxonomy" id="322104"/>
    <lineage>
        <taxon>Eukaryota</taxon>
        <taxon>Fungi</taxon>
        <taxon>Dikarya</taxon>
        <taxon>Ascomycota</taxon>
        <taxon>Saccharomycotina</taxon>
        <taxon>Pichiomycetes</taxon>
        <taxon>Debaryomycetaceae</taxon>
        <taxon>Scheffersomyces</taxon>
    </lineage>
</organism>
<dbReference type="RefSeq" id="XP_001385631.2">
    <property type="nucleotide sequence ID" value="XM_001385594.1"/>
</dbReference>
<keyword evidence="1" id="KW-0808">Transferase</keyword>
<dbReference type="InParanoid" id="A3LYA9"/>
<proteinExistence type="predicted"/>
<sequence length="478" mass="54267">MKHERKPTFYERLQICRNVENTYSNFNITATYSEVVEPNVLSHALRNFLLKNPTFTTNFFREEHSEDDAKENGNNYTVKTVQLIRYTDVVEHRNISGTLDGNLLKSFNEVRFDLNVNTPPWRIIISEAKNKIYYTLAVDHILGDANGSCNFHQDLLNEVAKLLKSKAQLQQLDILLDYSKDAEVLAPLCPTTTDLVDLFTPSSLFTVVAIAKELFLPNFAKKLLDKYIYGYDFDTYPLFTNRGLQVPTKVNYRIINISAEELENLLQFLRSKGTTFTPYFAAVASKTLQEVVFPHFHKNQCSTKLLTVLDGRRYYPDLQNELRYNYVVGFSEVILRPIPSSSGYEAVAESTASIAQRMKEDIDSKVGFKTIGLLSYVNIWDYIRSKIGSLDARVTMEVSNIGNKPIGNEEIEVLDLWFSQDIGVSGHFVYSAVGTPSGGINVVIASLDDVENTVDPNTDVKVMDTFAKKLTTELKHYN</sequence>
<dbReference type="HOGENOM" id="CLU_044733_0_0_1"/>